<proteinExistence type="inferred from homology"/>
<evidence type="ECO:0000313" key="8">
    <source>
        <dbReference type="Proteomes" id="UP000267223"/>
    </source>
</evidence>
<gene>
    <name evidence="7" type="ORF">EFY79_00810</name>
</gene>
<reference evidence="7 8" key="1">
    <citation type="submission" date="2018-11" db="EMBL/GenBank/DDBJ databases">
        <title>Draft genome sequence of Ferruginibacter sp. BO-59.</title>
        <authorList>
            <person name="Im W.T."/>
        </authorList>
    </citation>
    <scope>NUCLEOTIDE SEQUENCE [LARGE SCALE GENOMIC DNA]</scope>
    <source>
        <strain evidence="7 8">BO-59</strain>
    </source>
</reference>
<evidence type="ECO:0000256" key="5">
    <source>
        <dbReference type="PROSITE-ProRule" id="PRU01240"/>
    </source>
</evidence>
<dbReference type="PRINTS" id="PR00723">
    <property type="entry name" value="SUBTILISIN"/>
</dbReference>
<feature type="active site" description="Charge relay system" evidence="5">
    <location>
        <position position="144"/>
    </location>
</feature>
<evidence type="ECO:0000313" key="7">
    <source>
        <dbReference type="EMBL" id="RNI39876.1"/>
    </source>
</evidence>
<evidence type="ECO:0000256" key="1">
    <source>
        <dbReference type="ARBA" id="ARBA00011073"/>
    </source>
</evidence>
<dbReference type="InterPro" id="IPR036852">
    <property type="entry name" value="Peptidase_S8/S53_dom_sf"/>
</dbReference>
<feature type="domain" description="Peptidase S8/S53" evidence="6">
    <location>
        <begin position="100"/>
        <end position="346"/>
    </location>
</feature>
<name>A0A3M9NQ32_9BACT</name>
<dbReference type="PANTHER" id="PTHR43806:SF11">
    <property type="entry name" value="CEREVISIN-RELATED"/>
    <property type="match status" value="1"/>
</dbReference>
<evidence type="ECO:0000259" key="6">
    <source>
        <dbReference type="Pfam" id="PF00082"/>
    </source>
</evidence>
<protein>
    <recommendedName>
        <fullName evidence="6">Peptidase S8/S53 domain-containing protein</fullName>
    </recommendedName>
</protein>
<comment type="similarity">
    <text evidence="1 5">Belongs to the peptidase S8 family.</text>
</comment>
<dbReference type="InterPro" id="IPR022398">
    <property type="entry name" value="Peptidase_S8_His-AS"/>
</dbReference>
<dbReference type="InterPro" id="IPR015500">
    <property type="entry name" value="Peptidase_S8_subtilisin-rel"/>
</dbReference>
<evidence type="ECO:0000256" key="3">
    <source>
        <dbReference type="ARBA" id="ARBA00022801"/>
    </source>
</evidence>
<feature type="active site" description="Charge relay system" evidence="5">
    <location>
        <position position="312"/>
    </location>
</feature>
<evidence type="ECO:0000256" key="4">
    <source>
        <dbReference type="ARBA" id="ARBA00022825"/>
    </source>
</evidence>
<keyword evidence="4 5" id="KW-0720">Serine protease</keyword>
<keyword evidence="2 5" id="KW-0645">Protease</keyword>
<dbReference type="Pfam" id="PF00082">
    <property type="entry name" value="Peptidase_S8"/>
    <property type="match status" value="1"/>
</dbReference>
<sequence>MKAIVKTFLNLRTDAPEIRIDNNPSFFNPGDEIEITETLIGEEYKGSNVWHRLTNGGFTIANGITKDERFKNPLNTKLNRLVNWSVSIANLNPIYKTGYGADTKIGIIDLGIEKSHFDLAENIIGINDFTDPNLQGIDDSKKGHGTHISGIIAAKSKFSNGVVGVAPNAKIAFAKVIGNGMSKPGGEQIFEGLNWLNTTFKPHVYNASLGFNDNPTQNILSILDDFQKNNKIIVAAAGDDKELLPFDIFQRPNEIQYPARHPACIKVGSVKKENLSDYDSIKSRIDILCPNIPYMSCSNAQNDFYIEINGSSMCTAFISGIIALIISSKIKKGESLEVLSKDILLNALKEMSTPVSQFNYDNRTQFQFNVC</sequence>
<dbReference type="PANTHER" id="PTHR43806">
    <property type="entry name" value="PEPTIDASE S8"/>
    <property type="match status" value="1"/>
</dbReference>
<dbReference type="InterPro" id="IPR050131">
    <property type="entry name" value="Peptidase_S8_subtilisin-like"/>
</dbReference>
<dbReference type="SUPFAM" id="SSF52743">
    <property type="entry name" value="Subtilisin-like"/>
    <property type="match status" value="1"/>
</dbReference>
<evidence type="ECO:0000256" key="2">
    <source>
        <dbReference type="ARBA" id="ARBA00022670"/>
    </source>
</evidence>
<dbReference type="GO" id="GO:0006508">
    <property type="term" value="P:proteolysis"/>
    <property type="evidence" value="ECO:0007669"/>
    <property type="project" value="UniProtKB-KW"/>
</dbReference>
<dbReference type="OrthoDB" id="9813435at2"/>
<dbReference type="PROSITE" id="PS00137">
    <property type="entry name" value="SUBTILASE_HIS"/>
    <property type="match status" value="1"/>
</dbReference>
<dbReference type="Gene3D" id="3.40.50.200">
    <property type="entry name" value="Peptidase S8/S53 domain"/>
    <property type="match status" value="1"/>
</dbReference>
<keyword evidence="3 5" id="KW-0378">Hydrolase</keyword>
<keyword evidence="8" id="KW-1185">Reference proteome</keyword>
<accession>A0A3M9NQ32</accession>
<dbReference type="PROSITE" id="PS51892">
    <property type="entry name" value="SUBTILASE"/>
    <property type="match status" value="1"/>
</dbReference>
<dbReference type="GO" id="GO:0004252">
    <property type="term" value="F:serine-type endopeptidase activity"/>
    <property type="evidence" value="ECO:0007669"/>
    <property type="project" value="UniProtKB-UniRule"/>
</dbReference>
<dbReference type="Proteomes" id="UP000267223">
    <property type="component" value="Unassembled WGS sequence"/>
</dbReference>
<feature type="active site" description="Charge relay system" evidence="5">
    <location>
        <position position="109"/>
    </location>
</feature>
<dbReference type="AlphaFoldDB" id="A0A3M9NQ32"/>
<dbReference type="EMBL" id="RJJR01000001">
    <property type="protein sequence ID" value="RNI39876.1"/>
    <property type="molecule type" value="Genomic_DNA"/>
</dbReference>
<dbReference type="RefSeq" id="WP_123118767.1">
    <property type="nucleotide sequence ID" value="NZ_RJJR01000001.1"/>
</dbReference>
<organism evidence="7 8">
    <name type="scientific">Hanamia caeni</name>
    <dbReference type="NCBI Taxonomy" id="2294116"/>
    <lineage>
        <taxon>Bacteria</taxon>
        <taxon>Pseudomonadati</taxon>
        <taxon>Bacteroidota</taxon>
        <taxon>Chitinophagia</taxon>
        <taxon>Chitinophagales</taxon>
        <taxon>Chitinophagaceae</taxon>
        <taxon>Hanamia</taxon>
    </lineage>
</organism>
<comment type="caution">
    <text evidence="7">The sequence shown here is derived from an EMBL/GenBank/DDBJ whole genome shotgun (WGS) entry which is preliminary data.</text>
</comment>
<dbReference type="InterPro" id="IPR000209">
    <property type="entry name" value="Peptidase_S8/S53_dom"/>
</dbReference>
<dbReference type="CDD" id="cd00306">
    <property type="entry name" value="Peptidases_S8_S53"/>
    <property type="match status" value="1"/>
</dbReference>